<accession>A0A4Y8AGP8</accession>
<keyword evidence="1" id="KW-0812">Transmembrane</keyword>
<gene>
    <name evidence="4" type="ORF">E2R65_07905</name>
    <name evidence="3" type="ORF">GGR35_001044</name>
</gene>
<evidence type="ECO:0000313" key="4">
    <source>
        <dbReference type="EMBL" id="TEW67900.1"/>
    </source>
</evidence>
<feature type="transmembrane region" description="Helical" evidence="1">
    <location>
        <begin position="49"/>
        <end position="64"/>
    </location>
</feature>
<keyword evidence="1" id="KW-1133">Transmembrane helix</keyword>
<organism evidence="4 5">
    <name type="scientific">Mucilaginibacter phyllosphaerae</name>
    <dbReference type="NCBI Taxonomy" id="1812349"/>
    <lineage>
        <taxon>Bacteria</taxon>
        <taxon>Pseudomonadati</taxon>
        <taxon>Bacteroidota</taxon>
        <taxon>Sphingobacteriia</taxon>
        <taxon>Sphingobacteriales</taxon>
        <taxon>Sphingobacteriaceae</taxon>
        <taxon>Mucilaginibacter</taxon>
    </lineage>
</organism>
<feature type="signal peptide" evidence="2">
    <location>
        <begin position="1"/>
        <end position="23"/>
    </location>
</feature>
<dbReference type="OrthoDB" id="799926at2"/>
<sequence>MMRIIKKGLVLLCLLTINMAAFAQTATDPPVGNCNGSDIDDVCEIPLDTWVYLLVAITVIYGAYKMHQKQKALNAIQL</sequence>
<keyword evidence="2" id="KW-0732">Signal</keyword>
<feature type="chain" id="PRO_5044616612" description="Signal peptidase" evidence="2">
    <location>
        <begin position="24"/>
        <end position="78"/>
    </location>
</feature>
<comment type="caution">
    <text evidence="4">The sequence shown here is derived from an EMBL/GenBank/DDBJ whole genome shotgun (WGS) entry which is preliminary data.</text>
</comment>
<dbReference type="Proteomes" id="UP000583101">
    <property type="component" value="Unassembled WGS sequence"/>
</dbReference>
<dbReference type="EMBL" id="JACIEG010000002">
    <property type="protein sequence ID" value="MBB3968452.1"/>
    <property type="molecule type" value="Genomic_DNA"/>
</dbReference>
<protein>
    <recommendedName>
        <fullName evidence="7">Signal peptidase</fullName>
    </recommendedName>
</protein>
<evidence type="ECO:0000313" key="5">
    <source>
        <dbReference type="Proteomes" id="UP000297248"/>
    </source>
</evidence>
<evidence type="ECO:0000256" key="2">
    <source>
        <dbReference type="SAM" id="SignalP"/>
    </source>
</evidence>
<dbReference type="Proteomes" id="UP000297248">
    <property type="component" value="Unassembled WGS sequence"/>
</dbReference>
<dbReference type="AlphaFoldDB" id="A0A4Y8AGP8"/>
<dbReference type="RefSeq" id="WP_134335934.1">
    <property type="nucleotide sequence ID" value="NZ_BMCZ01000004.1"/>
</dbReference>
<proteinExistence type="predicted"/>
<evidence type="ECO:0000256" key="1">
    <source>
        <dbReference type="SAM" id="Phobius"/>
    </source>
</evidence>
<evidence type="ECO:0008006" key="7">
    <source>
        <dbReference type="Google" id="ProtNLM"/>
    </source>
</evidence>
<evidence type="ECO:0000313" key="3">
    <source>
        <dbReference type="EMBL" id="MBB3968452.1"/>
    </source>
</evidence>
<name>A0A4Y8AGP8_9SPHI</name>
<dbReference type="EMBL" id="SNQG01000002">
    <property type="protein sequence ID" value="TEW67900.1"/>
    <property type="molecule type" value="Genomic_DNA"/>
</dbReference>
<reference evidence="3 6" key="3">
    <citation type="submission" date="2020-08" db="EMBL/GenBank/DDBJ databases">
        <title>Genomic Encyclopedia of Type Strains, Phase IV (KMG-IV): sequencing the most valuable type-strain genomes for metagenomic binning, comparative biology and taxonomic classification.</title>
        <authorList>
            <person name="Goeker M."/>
        </authorList>
    </citation>
    <scope>NUCLEOTIDE SEQUENCE [LARGE SCALE GENOMIC DNA]</scope>
    <source>
        <strain evidence="3 6">DSM 100995</strain>
    </source>
</reference>
<reference evidence="4 5" key="1">
    <citation type="journal article" date="2016" name="Int. J. Syst. Evol. Microbiol.">
        <title>Proposal of Mucilaginibacter phyllosphaerae sp. nov. isolated from the phyllosphere of Galium album.</title>
        <authorList>
            <person name="Aydogan E.L."/>
            <person name="Busse H.J."/>
            <person name="Moser G."/>
            <person name="Muller C."/>
            <person name="Kampfer P."/>
            <person name="Glaeser S.P."/>
        </authorList>
    </citation>
    <scope>NUCLEOTIDE SEQUENCE [LARGE SCALE GENOMIC DNA]</scope>
    <source>
        <strain evidence="4 5">PP-F2FG21</strain>
    </source>
</reference>
<keyword evidence="1" id="KW-0472">Membrane</keyword>
<evidence type="ECO:0000313" key="6">
    <source>
        <dbReference type="Proteomes" id="UP000583101"/>
    </source>
</evidence>
<keyword evidence="6" id="KW-1185">Reference proteome</keyword>
<reference evidence="4" key="2">
    <citation type="submission" date="2019-03" db="EMBL/GenBank/DDBJ databases">
        <authorList>
            <person name="Yan Y.-Q."/>
            <person name="Du Z.-J."/>
        </authorList>
    </citation>
    <scope>NUCLEOTIDE SEQUENCE</scope>
    <source>
        <strain evidence="4">PP-F2FG21</strain>
    </source>
</reference>